<evidence type="ECO:0000256" key="1">
    <source>
        <dbReference type="SAM" id="MobiDB-lite"/>
    </source>
</evidence>
<feature type="transmembrane region" description="Helical" evidence="2">
    <location>
        <begin position="465"/>
        <end position="485"/>
    </location>
</feature>
<protein>
    <submittedName>
        <fullName evidence="3">Uncharacterized protein</fullName>
    </submittedName>
</protein>
<dbReference type="PANTHER" id="PTHR47718:SF7">
    <property type="entry name" value="PROTEIN FAR1-RELATED SEQUENCE"/>
    <property type="match status" value="1"/>
</dbReference>
<dbReference type="Proteomes" id="UP000036987">
    <property type="component" value="Unassembled WGS sequence"/>
</dbReference>
<proteinExistence type="predicted"/>
<keyword evidence="2" id="KW-1133">Transmembrane helix</keyword>
<dbReference type="EMBL" id="LFYR01001785">
    <property type="protein sequence ID" value="KMZ59495.1"/>
    <property type="molecule type" value="Genomic_DNA"/>
</dbReference>
<name>A0A0K9NU63_ZOSMR</name>
<dbReference type="STRING" id="29655.A0A0K9NU63"/>
<sequence length="486" mass="54821">MASPPSFANPDQPSILQVFFNTNSIFVTPLPYRSQQFTYDYTNTSCNVSLKFHFNSPQCQTNDNTIASEADFSTSLDPDVAASTIFQSDFVRCTSAEIRESSANMSYGTVKTPNSLNFQFNSPHCQTNVNPTAYNVNISTSLDPNVVCSIFFDLEFVQSTSADIRQSSAEIRTTSANLSCGTAKTPDNYFKRKSSSPVQDPISPEHENASSSYNQCNKPCPIVGQVFPSYEMVVQSYYDFASAIGFSVRLGSTENILDKESSQKILVMKRLLCYKQGSPSLILSPTNGTRQKNGVSRCGYLTSIKFKRIDMIIGSLILSISHTSKLLFSSLAEVNVPVSQQTVYFSNQLGRVQNMGSMKLDINNMVRDDRIDLKNYDVDLIVEKFEIKKLENKDFFYDLVKDDEGRLKHLFWVYPTMIENYKLFGASVTFDTTYKTNVYSMVFGMFCGVNHHRKTTIFGSAFLRYFVYTFILTFPLSFTLNPLFLH</sequence>
<keyword evidence="2" id="KW-0812">Transmembrane</keyword>
<comment type="caution">
    <text evidence="3">The sequence shown here is derived from an EMBL/GenBank/DDBJ whole genome shotgun (WGS) entry which is preliminary data.</text>
</comment>
<dbReference type="AlphaFoldDB" id="A0A0K9NU63"/>
<evidence type="ECO:0000256" key="2">
    <source>
        <dbReference type="SAM" id="Phobius"/>
    </source>
</evidence>
<gene>
    <name evidence="3" type="ORF">ZOSMA_68G00820</name>
</gene>
<keyword evidence="2" id="KW-0472">Membrane</keyword>
<evidence type="ECO:0000313" key="3">
    <source>
        <dbReference type="EMBL" id="KMZ59495.1"/>
    </source>
</evidence>
<keyword evidence="4" id="KW-1185">Reference proteome</keyword>
<evidence type="ECO:0000313" key="4">
    <source>
        <dbReference type="Proteomes" id="UP000036987"/>
    </source>
</evidence>
<feature type="region of interest" description="Disordered" evidence="1">
    <location>
        <begin position="190"/>
        <end position="211"/>
    </location>
</feature>
<reference evidence="4" key="1">
    <citation type="journal article" date="2016" name="Nature">
        <title>The genome of the seagrass Zostera marina reveals angiosperm adaptation to the sea.</title>
        <authorList>
            <person name="Olsen J.L."/>
            <person name="Rouze P."/>
            <person name="Verhelst B."/>
            <person name="Lin Y.-C."/>
            <person name="Bayer T."/>
            <person name="Collen J."/>
            <person name="Dattolo E."/>
            <person name="De Paoli E."/>
            <person name="Dittami S."/>
            <person name="Maumus F."/>
            <person name="Michel G."/>
            <person name="Kersting A."/>
            <person name="Lauritano C."/>
            <person name="Lohaus R."/>
            <person name="Toepel M."/>
            <person name="Tonon T."/>
            <person name="Vanneste K."/>
            <person name="Amirebrahimi M."/>
            <person name="Brakel J."/>
            <person name="Bostroem C."/>
            <person name="Chovatia M."/>
            <person name="Grimwood J."/>
            <person name="Jenkins J.W."/>
            <person name="Jueterbock A."/>
            <person name="Mraz A."/>
            <person name="Stam W.T."/>
            <person name="Tice H."/>
            <person name="Bornberg-Bauer E."/>
            <person name="Green P.J."/>
            <person name="Pearson G.A."/>
            <person name="Procaccini G."/>
            <person name="Duarte C.M."/>
            <person name="Schmutz J."/>
            <person name="Reusch T.B.H."/>
            <person name="Van de Peer Y."/>
        </authorList>
    </citation>
    <scope>NUCLEOTIDE SEQUENCE [LARGE SCALE GENOMIC DNA]</scope>
    <source>
        <strain evidence="4">cv. Finnish</strain>
    </source>
</reference>
<accession>A0A0K9NU63</accession>
<organism evidence="3 4">
    <name type="scientific">Zostera marina</name>
    <name type="common">Eelgrass</name>
    <dbReference type="NCBI Taxonomy" id="29655"/>
    <lineage>
        <taxon>Eukaryota</taxon>
        <taxon>Viridiplantae</taxon>
        <taxon>Streptophyta</taxon>
        <taxon>Embryophyta</taxon>
        <taxon>Tracheophyta</taxon>
        <taxon>Spermatophyta</taxon>
        <taxon>Magnoliopsida</taxon>
        <taxon>Liliopsida</taxon>
        <taxon>Zosteraceae</taxon>
        <taxon>Zostera</taxon>
    </lineage>
</organism>
<dbReference type="PANTHER" id="PTHR47718">
    <property type="entry name" value="OS01G0519700 PROTEIN"/>
    <property type="match status" value="1"/>
</dbReference>